<feature type="transmembrane region" description="Helical" evidence="1">
    <location>
        <begin position="890"/>
        <end position="915"/>
    </location>
</feature>
<feature type="transmembrane region" description="Helical" evidence="1">
    <location>
        <begin position="864"/>
        <end position="884"/>
    </location>
</feature>
<dbReference type="EMBL" id="QEYD01000005">
    <property type="protein sequence ID" value="PWE29148.1"/>
    <property type="molecule type" value="Genomic_DNA"/>
</dbReference>
<feature type="transmembrane region" description="Helical" evidence="1">
    <location>
        <begin position="834"/>
        <end position="857"/>
    </location>
</feature>
<dbReference type="InterPro" id="IPR001036">
    <property type="entry name" value="Acrflvin-R"/>
</dbReference>
<dbReference type="Gene3D" id="3.30.70.1430">
    <property type="entry name" value="Multidrug efflux transporter AcrB pore domain"/>
    <property type="match status" value="2"/>
</dbReference>
<dbReference type="PANTHER" id="PTHR32063:SF77">
    <property type="entry name" value="ACR FAMILY TRANSPORT PROTEIN"/>
    <property type="match status" value="1"/>
</dbReference>
<keyword evidence="1" id="KW-0472">Membrane</keyword>
<evidence type="ECO:0000313" key="2">
    <source>
        <dbReference type="EMBL" id="PWE29148.1"/>
    </source>
</evidence>
<feature type="transmembrane region" description="Helical" evidence="1">
    <location>
        <begin position="385"/>
        <end position="405"/>
    </location>
</feature>
<proteinExistence type="predicted"/>
<protein>
    <submittedName>
        <fullName evidence="2">ABC transporter permease</fullName>
    </submittedName>
</protein>
<feature type="transmembrane region" description="Helical" evidence="1">
    <location>
        <begin position="967"/>
        <end position="993"/>
    </location>
</feature>
<dbReference type="OrthoDB" id="174266at2"/>
<dbReference type="Gene3D" id="3.30.70.1440">
    <property type="entry name" value="Multidrug efflux transporter AcrB pore domain"/>
    <property type="match status" value="1"/>
</dbReference>
<dbReference type="Proteomes" id="UP000244940">
    <property type="component" value="Unassembled WGS sequence"/>
</dbReference>
<reference evidence="2 3" key="1">
    <citation type="submission" date="2018-05" db="EMBL/GenBank/DDBJ databases">
        <title>Pararhodobacter marina sp. nov., isolated from deep-sea water of the Indian Ocean.</title>
        <authorList>
            <person name="Lai Q.Sr."/>
            <person name="Liu X."/>
            <person name="Shao Z."/>
        </authorList>
    </citation>
    <scope>NUCLEOTIDE SEQUENCE [LARGE SCALE GENOMIC DNA]</scope>
    <source>
        <strain evidence="2 3">CIC4N-9</strain>
    </source>
</reference>
<dbReference type="SUPFAM" id="SSF82693">
    <property type="entry name" value="Multidrug efflux transporter AcrB pore domain, PN1, PN2, PC1 and PC2 subdomains"/>
    <property type="match status" value="3"/>
</dbReference>
<feature type="transmembrane region" description="Helical" evidence="1">
    <location>
        <begin position="936"/>
        <end position="955"/>
    </location>
</feature>
<dbReference type="Gene3D" id="3.30.70.1320">
    <property type="entry name" value="Multidrug efflux transporter AcrB pore domain like"/>
    <property type="match status" value="1"/>
</dbReference>
<comment type="caution">
    <text evidence="2">The sequence shown here is derived from an EMBL/GenBank/DDBJ whole genome shotgun (WGS) entry which is preliminary data.</text>
</comment>
<keyword evidence="3" id="KW-1185">Reference proteome</keyword>
<name>A0A2U2CB70_9RHOB</name>
<dbReference type="GO" id="GO:0042910">
    <property type="term" value="F:xenobiotic transmembrane transporter activity"/>
    <property type="evidence" value="ECO:0007669"/>
    <property type="project" value="TreeGrafter"/>
</dbReference>
<keyword evidence="1" id="KW-0812">Transmembrane</keyword>
<dbReference type="Gene3D" id="1.20.1640.10">
    <property type="entry name" value="Multidrug efflux transporter AcrB transmembrane domain"/>
    <property type="match status" value="2"/>
</dbReference>
<feature type="transmembrane region" description="Helical" evidence="1">
    <location>
        <begin position="358"/>
        <end position="379"/>
    </location>
</feature>
<dbReference type="PRINTS" id="PR00702">
    <property type="entry name" value="ACRIFLAVINRP"/>
</dbReference>
<gene>
    <name evidence="2" type="ORF">C4N9_10080</name>
</gene>
<feature type="transmembrane region" description="Helical" evidence="1">
    <location>
        <begin position="426"/>
        <end position="449"/>
    </location>
</feature>
<dbReference type="Pfam" id="PF00873">
    <property type="entry name" value="ACR_tran"/>
    <property type="match status" value="1"/>
</dbReference>
<dbReference type="SUPFAM" id="SSF82866">
    <property type="entry name" value="Multidrug efflux transporter AcrB transmembrane domain"/>
    <property type="match status" value="2"/>
</dbReference>
<dbReference type="InterPro" id="IPR027463">
    <property type="entry name" value="AcrB_DN_DC_subdom"/>
</dbReference>
<evidence type="ECO:0000256" key="1">
    <source>
        <dbReference type="SAM" id="Phobius"/>
    </source>
</evidence>
<dbReference type="PANTHER" id="PTHR32063">
    <property type="match status" value="1"/>
</dbReference>
<evidence type="ECO:0000313" key="3">
    <source>
        <dbReference type="Proteomes" id="UP000244940"/>
    </source>
</evidence>
<feature type="transmembrane region" description="Helical" evidence="1">
    <location>
        <begin position="335"/>
        <end position="351"/>
    </location>
</feature>
<keyword evidence="1" id="KW-1133">Transmembrane helix</keyword>
<dbReference type="GO" id="GO:0005886">
    <property type="term" value="C:plasma membrane"/>
    <property type="evidence" value="ECO:0007669"/>
    <property type="project" value="TreeGrafter"/>
</dbReference>
<feature type="transmembrane region" description="Helical" evidence="1">
    <location>
        <begin position="521"/>
        <end position="540"/>
    </location>
</feature>
<dbReference type="Gene3D" id="3.30.2090.10">
    <property type="entry name" value="Multidrug efflux transporter AcrB TolC docking domain, DN and DC subdomains"/>
    <property type="match status" value="2"/>
</dbReference>
<dbReference type="SUPFAM" id="SSF82714">
    <property type="entry name" value="Multidrug efflux transporter AcrB TolC docking domain, DN and DC subdomains"/>
    <property type="match status" value="2"/>
</dbReference>
<organism evidence="2 3">
    <name type="scientific">Pararhodobacter marinus</name>
    <dbReference type="NCBI Taxonomy" id="2184063"/>
    <lineage>
        <taxon>Bacteria</taxon>
        <taxon>Pseudomonadati</taxon>
        <taxon>Pseudomonadota</taxon>
        <taxon>Alphaproteobacteria</taxon>
        <taxon>Rhodobacterales</taxon>
        <taxon>Paracoccaceae</taxon>
        <taxon>Pararhodobacter</taxon>
    </lineage>
</organism>
<dbReference type="GeneID" id="94365239"/>
<dbReference type="RefSeq" id="WP_109533197.1">
    <property type="nucleotide sequence ID" value="NZ_QEYD01000005.1"/>
</dbReference>
<sequence>MNLSTWAIRNPVPPIAAFLVLCIAGLVSFARLPVTEMPNVDLPVVLVTVPASGTAPSEIASQVIQPIEDEISDITGLRHVEASAQDSVGQLTIQFEMGTNTDRALNDVKDAVTAAREQMPDTASDPIVQRLDFTGRPILTYAVADTTRSIEELSSFVDDVVARELQGADGVGSVSRLGGAEREIRVDLDPDRLLALSLSATSVSQQLAQTNLDQGGGEGDLFGSEYVIRALGSAQTLEQLAQTPIRLPSGQTVPLNQLGTVTDGAGESDTFALFNGRPVVAFGVFRATGASDLVAAEGARERLDALRELYPDTEFELIDDATIYTEATFHSAMDTLYEGALLAIIVVFLFLRNWRATVVAFVALPLSAIPTFIVMDLLGFSLNTISLLGITLVVGILVDDAIVEIENIDRHIEMGRPAFQAAIEAATEIGTTVIAISLTIVAVFAPVSFMGGIAGEFFKQFGLTVAVAVLFSLAVARLITPMFAAYFMRSKPHDHKAEAKDGAIMRGYLSVLRWTLRNRTITLLAGLAIFAGSIYSATLLPQEFVPPTDAGRSVVMVDLPPGTTLPEARSAAQTITERILTVPEVQRAFVDGQSATSLSIQVNYGDKSDRERSWTEINADIESRLADLPDMRVFVLGAEGQRDVTINVLADTQAGAAEAATALLHQMRALPELRGVASEAALLRPEIQIIPDPERAAELGVTAGALASAVRVATIGDSDANLAQFDAGEERIPVRVRLNEEARTDITRLAGFRVPSSSGEMVPLSAVAEVRIASGVSVIERYDRRYLVSIEADLAPGVYLGPATEAIYALPAATDMPEGAEIQPSGDVETMGEIFSSFALAMGAGLMLVYVVLVLLFNSFVTPLTIMLSLPLAIGGAIFALYIYGSGIGLSVVIGFLMLMGIVTKNAIMLVEFALEGVKDGMDRASAMIDAGHKRARPIIMTTLAMSAGMVPSAMAHSTGGEFRAPMAIAVIGGLLLSTVLSLLFVPSVFSVMEGLKDRLRWLLSKVFGGDQTPVEDKA</sequence>
<accession>A0A2U2CB70</accession>
<dbReference type="AlphaFoldDB" id="A0A2U2CB70"/>
<feature type="transmembrane region" description="Helical" evidence="1">
    <location>
        <begin position="461"/>
        <end position="487"/>
    </location>
</feature>